<dbReference type="InterPro" id="IPR036388">
    <property type="entry name" value="WH-like_DNA-bd_sf"/>
</dbReference>
<dbReference type="OrthoDB" id="272392at2759"/>
<dbReference type="Gene3D" id="1.10.10.10">
    <property type="entry name" value="Winged helix-like DNA-binding domain superfamily/Winged helix DNA-binding domain"/>
    <property type="match status" value="4"/>
</dbReference>
<keyword evidence="4 6" id="KW-0804">Transcription</keyword>
<dbReference type="InterPro" id="IPR039748">
    <property type="entry name" value="RPC3"/>
</dbReference>
<evidence type="ECO:0000313" key="11">
    <source>
        <dbReference type="Proteomes" id="UP000271974"/>
    </source>
</evidence>
<dbReference type="Pfam" id="PF22536">
    <property type="entry name" value="WHD_POLR3C"/>
    <property type="match status" value="1"/>
</dbReference>
<comment type="caution">
    <text evidence="10">The sequence shown here is derived from an EMBL/GenBank/DDBJ whole genome shotgun (WGS) entry which is preliminary data.</text>
</comment>
<evidence type="ECO:0000256" key="2">
    <source>
        <dbReference type="ARBA" id="ARBA00007206"/>
    </source>
</evidence>
<reference evidence="10 11" key="1">
    <citation type="submission" date="2019-01" db="EMBL/GenBank/DDBJ databases">
        <title>A draft genome assembly of the solar-powered sea slug Elysia chlorotica.</title>
        <authorList>
            <person name="Cai H."/>
            <person name="Li Q."/>
            <person name="Fang X."/>
            <person name="Li J."/>
            <person name="Curtis N.E."/>
            <person name="Altenburger A."/>
            <person name="Shibata T."/>
            <person name="Feng M."/>
            <person name="Maeda T."/>
            <person name="Schwartz J.A."/>
            <person name="Shigenobu S."/>
            <person name="Lundholm N."/>
            <person name="Nishiyama T."/>
            <person name="Yang H."/>
            <person name="Hasebe M."/>
            <person name="Li S."/>
            <person name="Pierce S.K."/>
            <person name="Wang J."/>
        </authorList>
    </citation>
    <scope>NUCLEOTIDE SEQUENCE [LARGE SCALE GENOMIC DNA]</scope>
    <source>
        <strain evidence="10">EC2010</strain>
        <tissue evidence="10">Whole organism of an adult</tissue>
    </source>
</reference>
<accession>A0A433TEM8</accession>
<comment type="function">
    <text evidence="6">DNA-dependent RNA polymerase catalyzes the transcription of DNA into RNA using the four ribonucleoside triphosphates as substrates. Specific core component of RNA polymerase III which synthesizes small RNAs, such as 5S rRNA and tRNAs.</text>
</comment>
<sequence>MSRLKLELCEQLLKECYGEIVASVGMSLLHNKSSPLAMIIHRTKMEAKQIKQALCSLIQQNIVTFHKNNAGLTEYSGSSDAILCRLRFPHYIHCAKTLFGDAAEFLVEELLVQGRSTLGDAVNKTVNKLNESLAVSKSSIPEISQNLIKDKVSILVKARLIRRCHDVSRDKDGKVISMDDMSNPEILFDPPREYDYEKSTGSKRSAGEICEVPLKKIKLEDGEEASSLGKPSETGPSYWCVNVHQFHHHFRDQAIISAVAKIIDQKASEVMRTMLRLSETKTVPTDSISAHLSFTEICTAMPKDKIMTSNVMDQYLKCLSENCSGFVTKVGESGGGMFQINFSKAVEALCISEIETIVLERFGSKALRMYRVLLAEKQVEQKQVEEKAMLPPKEAKELLYKMFAENFVTLTELSKAPDHAPARTFYFFNVNLLQVSRMLLEKCYKATANVIVRRQKCMSENKRLLDKQERVDAIISSLDAAEQKEEIEQMVTLSERKQLKKVGEASKVLETSELLLDRTIFILEAFINSTIKPLPVIKK</sequence>
<comment type="similarity">
    <text evidence="2 6">Belongs to the eukaryotic RPC3/POLR3C RNA polymerase subunit family.</text>
</comment>
<keyword evidence="11" id="KW-1185">Reference proteome</keyword>
<feature type="domain" description="DNA-directed RNA polymerase III subunit RPC3 winged-helix" evidence="9">
    <location>
        <begin position="354"/>
        <end position="430"/>
    </location>
</feature>
<dbReference type="AlphaFoldDB" id="A0A433TEM8"/>
<evidence type="ECO:0000256" key="6">
    <source>
        <dbReference type="RuleBase" id="RU367076"/>
    </source>
</evidence>
<evidence type="ECO:0000259" key="8">
    <source>
        <dbReference type="Pfam" id="PF08221"/>
    </source>
</evidence>
<dbReference type="Pfam" id="PF05645">
    <property type="entry name" value="RNA_pol_Rpc82"/>
    <property type="match status" value="1"/>
</dbReference>
<protein>
    <recommendedName>
        <fullName evidence="6">DNA-directed RNA polymerase III subunit RPC3</fullName>
        <shortName evidence="6">RNA polymerase III subunit C3</shortName>
    </recommendedName>
</protein>
<feature type="domain" description="RNA polymerase III Rpc82 C -terminal" evidence="7">
    <location>
        <begin position="198"/>
        <end position="349"/>
    </location>
</feature>
<evidence type="ECO:0000256" key="5">
    <source>
        <dbReference type="ARBA" id="ARBA00023242"/>
    </source>
</evidence>
<evidence type="ECO:0000313" key="10">
    <source>
        <dbReference type="EMBL" id="RUS80023.1"/>
    </source>
</evidence>
<evidence type="ECO:0000259" key="7">
    <source>
        <dbReference type="Pfam" id="PF05645"/>
    </source>
</evidence>
<dbReference type="EMBL" id="RQTK01000414">
    <property type="protein sequence ID" value="RUS80023.1"/>
    <property type="molecule type" value="Genomic_DNA"/>
</dbReference>
<keyword evidence="5 6" id="KW-0539">Nucleus</keyword>
<dbReference type="FunFam" id="1.10.10.10:FF:000199">
    <property type="entry name" value="DNA-directed RNA polymerase III subunit RPC3"/>
    <property type="match status" value="1"/>
</dbReference>
<dbReference type="PANTHER" id="PTHR12949:SF0">
    <property type="entry name" value="DNA-DIRECTED RNA POLYMERASE III SUBUNIT RPC3"/>
    <property type="match status" value="1"/>
</dbReference>
<dbReference type="InterPro" id="IPR013197">
    <property type="entry name" value="RNA_pol_III_RPC82-rel_HTH"/>
</dbReference>
<dbReference type="GO" id="GO:0006351">
    <property type="term" value="P:DNA-templated transcription"/>
    <property type="evidence" value="ECO:0007669"/>
    <property type="project" value="InterPro"/>
</dbReference>
<dbReference type="InterPro" id="IPR055207">
    <property type="entry name" value="POLR3C_WHD"/>
</dbReference>
<dbReference type="Pfam" id="PF20912">
    <property type="entry name" value="RPC3_helical"/>
    <property type="match status" value="1"/>
</dbReference>
<comment type="subcellular location">
    <subcellularLocation>
        <location evidence="1 6">Nucleus</location>
    </subcellularLocation>
</comment>
<dbReference type="GO" id="GO:0005666">
    <property type="term" value="C:RNA polymerase III complex"/>
    <property type="evidence" value="ECO:0007669"/>
    <property type="project" value="UniProtKB-UniRule"/>
</dbReference>
<dbReference type="Gene3D" id="6.10.140.1450">
    <property type="match status" value="1"/>
</dbReference>
<dbReference type="PANTHER" id="PTHR12949">
    <property type="entry name" value="RNA POLYMERASE III DNA DIRECTED -RELATED"/>
    <property type="match status" value="1"/>
</dbReference>
<proteinExistence type="inferred from homology"/>
<dbReference type="STRING" id="188477.A0A433TEM8"/>
<dbReference type="Pfam" id="PF08221">
    <property type="entry name" value="HTH_9"/>
    <property type="match status" value="1"/>
</dbReference>
<evidence type="ECO:0000256" key="1">
    <source>
        <dbReference type="ARBA" id="ARBA00004123"/>
    </source>
</evidence>
<dbReference type="InterPro" id="IPR008806">
    <property type="entry name" value="RNA_pol_III_Rpc82_C"/>
</dbReference>
<name>A0A433TEM8_ELYCH</name>
<organism evidence="10 11">
    <name type="scientific">Elysia chlorotica</name>
    <name type="common">Eastern emerald elysia</name>
    <name type="synonym">Sea slug</name>
    <dbReference type="NCBI Taxonomy" id="188477"/>
    <lineage>
        <taxon>Eukaryota</taxon>
        <taxon>Metazoa</taxon>
        <taxon>Spiralia</taxon>
        <taxon>Lophotrochozoa</taxon>
        <taxon>Mollusca</taxon>
        <taxon>Gastropoda</taxon>
        <taxon>Heterobranchia</taxon>
        <taxon>Euthyneura</taxon>
        <taxon>Panpulmonata</taxon>
        <taxon>Sacoglossa</taxon>
        <taxon>Placobranchoidea</taxon>
        <taxon>Plakobranchidae</taxon>
        <taxon>Elysia</taxon>
    </lineage>
</organism>
<evidence type="ECO:0000256" key="4">
    <source>
        <dbReference type="ARBA" id="ARBA00023163"/>
    </source>
</evidence>
<evidence type="ECO:0000259" key="9">
    <source>
        <dbReference type="Pfam" id="PF22536"/>
    </source>
</evidence>
<dbReference type="GO" id="GO:0003697">
    <property type="term" value="F:single-stranded DNA binding"/>
    <property type="evidence" value="ECO:0007669"/>
    <property type="project" value="UniProtKB-UniRule"/>
</dbReference>
<feature type="domain" description="RNA polymerase III subunit RPC82-related helix-turn-helix" evidence="8">
    <location>
        <begin position="7"/>
        <end position="68"/>
    </location>
</feature>
<evidence type="ECO:0000256" key="3">
    <source>
        <dbReference type="ARBA" id="ARBA00022478"/>
    </source>
</evidence>
<comment type="subunit">
    <text evidence="6">Component of the RNA polymerase III (Pol III) complex consisting of 17 subunits.</text>
</comment>
<keyword evidence="3 6" id="KW-0240">DNA-directed RNA polymerase</keyword>
<dbReference type="Proteomes" id="UP000271974">
    <property type="component" value="Unassembled WGS sequence"/>
</dbReference>
<gene>
    <name evidence="10" type="ORF">EGW08_012193</name>
</gene>